<dbReference type="Pfam" id="PF02615">
    <property type="entry name" value="Ldh_2"/>
    <property type="match status" value="1"/>
</dbReference>
<dbReference type="SUPFAM" id="SSF89733">
    <property type="entry name" value="L-sulfolactate dehydrogenase-like"/>
    <property type="match status" value="1"/>
</dbReference>
<keyword evidence="4" id="KW-1185">Reference proteome</keyword>
<name>A0A7W8M9Z0_9BURK</name>
<reference evidence="3 4" key="1">
    <citation type="submission" date="2020-08" db="EMBL/GenBank/DDBJ databases">
        <title>Genomic Encyclopedia of Type Strains, Phase IV (KMG-IV): sequencing the most valuable type-strain genomes for metagenomic binning, comparative biology and taxonomic classification.</title>
        <authorList>
            <person name="Goeker M."/>
        </authorList>
    </citation>
    <scope>NUCLEOTIDE SEQUENCE [LARGE SCALE GENOMIC DNA]</scope>
    <source>
        <strain evidence="3 4">DSM 29781</strain>
    </source>
</reference>
<comment type="similarity">
    <text evidence="1">Belongs to the LDH2/MDH2 oxidoreductase family.</text>
</comment>
<dbReference type="GO" id="GO:0016491">
    <property type="term" value="F:oxidoreductase activity"/>
    <property type="evidence" value="ECO:0007669"/>
    <property type="project" value="UniProtKB-KW"/>
</dbReference>
<dbReference type="InterPro" id="IPR043143">
    <property type="entry name" value="Mal/L-sulf/L-lact_DH-like_NADP"/>
</dbReference>
<evidence type="ECO:0000313" key="4">
    <source>
        <dbReference type="Proteomes" id="UP000532440"/>
    </source>
</evidence>
<dbReference type="PANTHER" id="PTHR11091">
    <property type="entry name" value="OXIDOREDUCTASE-RELATED"/>
    <property type="match status" value="1"/>
</dbReference>
<evidence type="ECO:0000256" key="2">
    <source>
        <dbReference type="ARBA" id="ARBA00023002"/>
    </source>
</evidence>
<sequence>MNESTIAPQPLRRWVSDLFLAAGSDAREAGLAADHLVDANLAGHDSHGVGMVPRYVLSLLAGELQLGRHARILSDTGSMVSVDGQRGLGQAVAHEAMEIAIERARQHGVCVMGLKDSHHIGRVGHWAEQACAAGLVSIHFTNVNAASALVAPWGGSQARFLTNPFTVGIPRADAPPVVLDFATSAIAGGKVRVAHNKGATVPPGALIDAEGRPTEDPGVMFAADPAARGAQLPFAEHKGYALAMVCELLGAALTGGETMRPANRNMKYAVWNNMLALVFDPARMGSGERFEQEARGFVEWVQSARLSEVGRELGGILMPGDPERISRARRAQAIPIDAGTMTQLDEAAASVAARFGHSPGPLSRLAVPPSA</sequence>
<dbReference type="Proteomes" id="UP000532440">
    <property type="component" value="Unassembled WGS sequence"/>
</dbReference>
<evidence type="ECO:0000313" key="3">
    <source>
        <dbReference type="EMBL" id="MBB5272845.1"/>
    </source>
</evidence>
<dbReference type="InterPro" id="IPR043144">
    <property type="entry name" value="Mal/L-sulf/L-lact_DH-like_ah"/>
</dbReference>
<dbReference type="Gene3D" id="1.10.1530.10">
    <property type="match status" value="1"/>
</dbReference>
<dbReference type="Gene3D" id="3.30.1370.60">
    <property type="entry name" value="Hypothetical oxidoreductase yiak, domain 2"/>
    <property type="match status" value="1"/>
</dbReference>
<dbReference type="InterPro" id="IPR036111">
    <property type="entry name" value="Mal/L-sulfo/L-lacto_DH-like_sf"/>
</dbReference>
<dbReference type="EMBL" id="JACHGB010000005">
    <property type="protein sequence ID" value="MBB5272845.1"/>
    <property type="molecule type" value="Genomic_DNA"/>
</dbReference>
<dbReference type="RefSeq" id="WP_183968772.1">
    <property type="nucleotide sequence ID" value="NZ_BAABEW010000012.1"/>
</dbReference>
<dbReference type="PANTHER" id="PTHR11091:SF0">
    <property type="entry name" value="MALATE DEHYDROGENASE"/>
    <property type="match status" value="1"/>
</dbReference>
<accession>A0A7W8M9Z0</accession>
<comment type="caution">
    <text evidence="3">The sequence shown here is derived from an EMBL/GenBank/DDBJ whole genome shotgun (WGS) entry which is preliminary data.</text>
</comment>
<organism evidence="3 4">
    <name type="scientific">Quisquiliibacterium transsilvanicum</name>
    <dbReference type="NCBI Taxonomy" id="1549638"/>
    <lineage>
        <taxon>Bacteria</taxon>
        <taxon>Pseudomonadati</taxon>
        <taxon>Pseudomonadota</taxon>
        <taxon>Betaproteobacteria</taxon>
        <taxon>Burkholderiales</taxon>
        <taxon>Burkholderiaceae</taxon>
        <taxon>Quisquiliibacterium</taxon>
    </lineage>
</organism>
<dbReference type="EC" id="1.1.1.-" evidence="3"/>
<evidence type="ECO:0000256" key="1">
    <source>
        <dbReference type="ARBA" id="ARBA00006056"/>
    </source>
</evidence>
<dbReference type="NCBIfam" id="NF007504">
    <property type="entry name" value="PRK10098.1"/>
    <property type="match status" value="1"/>
</dbReference>
<dbReference type="InterPro" id="IPR003767">
    <property type="entry name" value="Malate/L-lactate_DH-like"/>
</dbReference>
<keyword evidence="2 3" id="KW-0560">Oxidoreductase</keyword>
<proteinExistence type="inferred from homology"/>
<protein>
    <submittedName>
        <fullName evidence="3">Putative oxidoreductase</fullName>
        <ecNumber evidence="3">1.1.1.-</ecNumber>
    </submittedName>
</protein>
<gene>
    <name evidence="3" type="ORF">HNQ70_002868</name>
</gene>
<dbReference type="AlphaFoldDB" id="A0A7W8M9Z0"/>